<dbReference type="SMART" id="SM00980">
    <property type="entry name" value="THAP"/>
    <property type="match status" value="1"/>
</dbReference>
<protein>
    <recommendedName>
        <fullName evidence="7">THAP-type domain-containing protein</fullName>
    </recommendedName>
</protein>
<evidence type="ECO:0000256" key="1">
    <source>
        <dbReference type="ARBA" id="ARBA00022723"/>
    </source>
</evidence>
<evidence type="ECO:0000256" key="4">
    <source>
        <dbReference type="ARBA" id="ARBA00023125"/>
    </source>
</evidence>
<dbReference type="EMBL" id="JABSTR010000003">
    <property type="protein sequence ID" value="KAH9365424.1"/>
    <property type="molecule type" value="Genomic_DNA"/>
</dbReference>
<proteinExistence type="predicted"/>
<keyword evidence="4 5" id="KW-0238">DNA-binding</keyword>
<accession>A0A9J6FSY8</accession>
<keyword evidence="1" id="KW-0479">Metal-binding</keyword>
<dbReference type="PANTHER" id="PTHR46927">
    <property type="entry name" value="AGAP005574-PA"/>
    <property type="match status" value="1"/>
</dbReference>
<feature type="compositionally biased region" description="Polar residues" evidence="6">
    <location>
        <begin position="161"/>
        <end position="188"/>
    </location>
</feature>
<dbReference type="Proteomes" id="UP000821853">
    <property type="component" value="Unassembled WGS sequence"/>
</dbReference>
<keyword evidence="3" id="KW-0862">Zinc</keyword>
<dbReference type="PANTHER" id="PTHR46927:SF3">
    <property type="entry name" value="THAP-TYPE DOMAIN-CONTAINING PROTEIN"/>
    <property type="match status" value="1"/>
</dbReference>
<evidence type="ECO:0000313" key="8">
    <source>
        <dbReference type="EMBL" id="KAH9365424.1"/>
    </source>
</evidence>
<evidence type="ECO:0000256" key="5">
    <source>
        <dbReference type="PROSITE-ProRule" id="PRU00309"/>
    </source>
</evidence>
<dbReference type="OrthoDB" id="6513675at2759"/>
<dbReference type="SMART" id="SM00692">
    <property type="entry name" value="DM3"/>
    <property type="match status" value="1"/>
</dbReference>
<feature type="domain" description="THAP-type" evidence="7">
    <location>
        <begin position="1"/>
        <end position="95"/>
    </location>
</feature>
<dbReference type="InterPro" id="IPR006612">
    <property type="entry name" value="THAP_Znf"/>
</dbReference>
<dbReference type="SUPFAM" id="SSF57716">
    <property type="entry name" value="Glucocorticoid receptor-like (DNA-binding domain)"/>
    <property type="match status" value="1"/>
</dbReference>
<dbReference type="GO" id="GO:0003677">
    <property type="term" value="F:DNA binding"/>
    <property type="evidence" value="ECO:0007669"/>
    <property type="project" value="UniProtKB-UniRule"/>
</dbReference>
<evidence type="ECO:0000256" key="2">
    <source>
        <dbReference type="ARBA" id="ARBA00022771"/>
    </source>
</evidence>
<feature type="region of interest" description="Disordered" evidence="6">
    <location>
        <begin position="102"/>
        <end position="188"/>
    </location>
</feature>
<keyword evidence="9" id="KW-1185">Reference proteome</keyword>
<dbReference type="VEuPathDB" id="VectorBase:HLOH_055497"/>
<comment type="caution">
    <text evidence="8">The sequence shown here is derived from an EMBL/GenBank/DDBJ whole genome shotgun (WGS) entry which is preliminary data.</text>
</comment>
<evidence type="ECO:0000259" key="7">
    <source>
        <dbReference type="PROSITE" id="PS50950"/>
    </source>
</evidence>
<sequence length="236" mass="25698">MGKKCFVPNCRSGYQRCVDHVPLFKAPSEPARLELWRRAIPRADRILQPSDCVCAKHFPEQEISKSYYAEFDGQVLLNVPKKRPVLSANAVPSIFPGCPKYLTKQTASRKPPRKRKSADPCAQQPSKRPAPTAVALPTGRAGENQKDAVPTSSRNKKLRTDNWSTSCKSGDQGTCPSATINPGGTPSSTSSIFRDILDVKVGSLPHTGPGINMLGDQSSLYIISAEFACHPGMQYS</sequence>
<dbReference type="InterPro" id="IPR052224">
    <property type="entry name" value="THAP_domain_protein"/>
</dbReference>
<dbReference type="GO" id="GO:0008270">
    <property type="term" value="F:zinc ion binding"/>
    <property type="evidence" value="ECO:0007669"/>
    <property type="project" value="UniProtKB-KW"/>
</dbReference>
<dbReference type="Pfam" id="PF05485">
    <property type="entry name" value="THAP"/>
    <property type="match status" value="1"/>
</dbReference>
<reference evidence="8 9" key="1">
    <citation type="journal article" date="2020" name="Cell">
        <title>Large-Scale Comparative Analyses of Tick Genomes Elucidate Their Genetic Diversity and Vector Capacities.</title>
        <authorList>
            <consortium name="Tick Genome and Microbiome Consortium (TIGMIC)"/>
            <person name="Jia N."/>
            <person name="Wang J."/>
            <person name="Shi W."/>
            <person name="Du L."/>
            <person name="Sun Y."/>
            <person name="Zhan W."/>
            <person name="Jiang J.F."/>
            <person name="Wang Q."/>
            <person name="Zhang B."/>
            <person name="Ji P."/>
            <person name="Bell-Sakyi L."/>
            <person name="Cui X.M."/>
            <person name="Yuan T.T."/>
            <person name="Jiang B.G."/>
            <person name="Yang W.F."/>
            <person name="Lam T.T."/>
            <person name="Chang Q.C."/>
            <person name="Ding S.J."/>
            <person name="Wang X.J."/>
            <person name="Zhu J.G."/>
            <person name="Ruan X.D."/>
            <person name="Zhao L."/>
            <person name="Wei J.T."/>
            <person name="Ye R.Z."/>
            <person name="Que T.C."/>
            <person name="Du C.H."/>
            <person name="Zhou Y.H."/>
            <person name="Cheng J.X."/>
            <person name="Dai P.F."/>
            <person name="Guo W.B."/>
            <person name="Han X.H."/>
            <person name="Huang E.J."/>
            <person name="Li L.F."/>
            <person name="Wei W."/>
            <person name="Gao Y.C."/>
            <person name="Liu J.Z."/>
            <person name="Shao H.Z."/>
            <person name="Wang X."/>
            <person name="Wang C.C."/>
            <person name="Yang T.C."/>
            <person name="Huo Q.B."/>
            <person name="Li W."/>
            <person name="Chen H.Y."/>
            <person name="Chen S.E."/>
            <person name="Zhou L.G."/>
            <person name="Ni X.B."/>
            <person name="Tian J.H."/>
            <person name="Sheng Y."/>
            <person name="Liu T."/>
            <person name="Pan Y.S."/>
            <person name="Xia L.Y."/>
            <person name="Li J."/>
            <person name="Zhao F."/>
            <person name="Cao W.C."/>
        </authorList>
    </citation>
    <scope>NUCLEOTIDE SEQUENCE [LARGE SCALE GENOMIC DNA]</scope>
    <source>
        <strain evidence="8">HaeL-2018</strain>
    </source>
</reference>
<evidence type="ECO:0000256" key="3">
    <source>
        <dbReference type="ARBA" id="ARBA00022833"/>
    </source>
</evidence>
<organism evidence="8 9">
    <name type="scientific">Haemaphysalis longicornis</name>
    <name type="common">Bush tick</name>
    <dbReference type="NCBI Taxonomy" id="44386"/>
    <lineage>
        <taxon>Eukaryota</taxon>
        <taxon>Metazoa</taxon>
        <taxon>Ecdysozoa</taxon>
        <taxon>Arthropoda</taxon>
        <taxon>Chelicerata</taxon>
        <taxon>Arachnida</taxon>
        <taxon>Acari</taxon>
        <taxon>Parasitiformes</taxon>
        <taxon>Ixodida</taxon>
        <taxon>Ixodoidea</taxon>
        <taxon>Ixodidae</taxon>
        <taxon>Haemaphysalinae</taxon>
        <taxon>Haemaphysalis</taxon>
    </lineage>
</organism>
<evidence type="ECO:0000256" key="6">
    <source>
        <dbReference type="SAM" id="MobiDB-lite"/>
    </source>
</evidence>
<dbReference type="AlphaFoldDB" id="A0A9J6FSY8"/>
<gene>
    <name evidence="8" type="ORF">HPB48_003214</name>
</gene>
<dbReference type="PROSITE" id="PS50950">
    <property type="entry name" value="ZF_THAP"/>
    <property type="match status" value="1"/>
</dbReference>
<name>A0A9J6FSY8_HAELO</name>
<keyword evidence="2 5" id="KW-0863">Zinc-finger</keyword>
<evidence type="ECO:0000313" key="9">
    <source>
        <dbReference type="Proteomes" id="UP000821853"/>
    </source>
</evidence>